<dbReference type="InterPro" id="IPR009695">
    <property type="entry name" value="Diacylglyc_glucosyltr_N"/>
</dbReference>
<keyword evidence="3" id="KW-0328">Glycosyltransferase</keyword>
<evidence type="ECO:0000256" key="4">
    <source>
        <dbReference type="ARBA" id="ARBA00022679"/>
    </source>
</evidence>
<dbReference type="Gene3D" id="3.40.50.2000">
    <property type="entry name" value="Glycogen Phosphorylase B"/>
    <property type="match status" value="2"/>
</dbReference>
<evidence type="ECO:0000259" key="6">
    <source>
        <dbReference type="Pfam" id="PF06925"/>
    </source>
</evidence>
<dbReference type="Pfam" id="PF04101">
    <property type="entry name" value="Glyco_tran_28_C"/>
    <property type="match status" value="1"/>
</dbReference>
<comment type="subcellular location">
    <subcellularLocation>
        <location evidence="1">Membrane</location>
    </subcellularLocation>
</comment>
<evidence type="ECO:0000313" key="8">
    <source>
        <dbReference type="Proteomes" id="UP000830167"/>
    </source>
</evidence>
<dbReference type="PANTHER" id="PTHR43025:SF3">
    <property type="entry name" value="MONOGALACTOSYLDIACYLGLYCEROL SYNTHASE 1, CHLOROPLASTIC"/>
    <property type="match status" value="1"/>
</dbReference>
<comment type="similarity">
    <text evidence="2">Belongs to the glycosyltransferase 28 family.</text>
</comment>
<evidence type="ECO:0000256" key="3">
    <source>
        <dbReference type="ARBA" id="ARBA00022676"/>
    </source>
</evidence>
<dbReference type="RefSeq" id="WP_347438283.1">
    <property type="nucleotide sequence ID" value="NZ_CP089291.1"/>
</dbReference>
<protein>
    <submittedName>
        <fullName evidence="7">1,2-diacylglycerol 3-glucosyltransferase</fullName>
    </submittedName>
</protein>
<evidence type="ECO:0000259" key="5">
    <source>
        <dbReference type="Pfam" id="PF04101"/>
    </source>
</evidence>
<dbReference type="EMBL" id="CP089291">
    <property type="protein sequence ID" value="UOF91590.1"/>
    <property type="molecule type" value="Genomic_DNA"/>
</dbReference>
<gene>
    <name evidence="7" type="ORF">LSG31_04890</name>
</gene>
<name>A0ABY4CUM0_9BACL</name>
<proteinExistence type="inferred from homology"/>
<dbReference type="InterPro" id="IPR050519">
    <property type="entry name" value="Glycosyltransf_28_UgtP"/>
</dbReference>
<dbReference type="Proteomes" id="UP000830167">
    <property type="component" value="Chromosome"/>
</dbReference>
<evidence type="ECO:0000256" key="1">
    <source>
        <dbReference type="ARBA" id="ARBA00004370"/>
    </source>
</evidence>
<dbReference type="Pfam" id="PF06925">
    <property type="entry name" value="MGDG_synth"/>
    <property type="match status" value="1"/>
</dbReference>
<keyword evidence="4" id="KW-0808">Transferase</keyword>
<organism evidence="7 8">
    <name type="scientific">Fodinisporobacter ferrooxydans</name>
    <dbReference type="NCBI Taxonomy" id="2901836"/>
    <lineage>
        <taxon>Bacteria</taxon>
        <taxon>Bacillati</taxon>
        <taxon>Bacillota</taxon>
        <taxon>Bacilli</taxon>
        <taxon>Bacillales</taxon>
        <taxon>Alicyclobacillaceae</taxon>
        <taxon>Fodinisporobacter</taxon>
    </lineage>
</organism>
<feature type="domain" description="Diacylglycerol glucosyltransferase N-terminal" evidence="6">
    <location>
        <begin position="18"/>
        <end position="183"/>
    </location>
</feature>
<evidence type="ECO:0000313" key="7">
    <source>
        <dbReference type="EMBL" id="UOF91590.1"/>
    </source>
</evidence>
<feature type="domain" description="Glycosyl transferase family 28 C-terminal" evidence="5">
    <location>
        <begin position="228"/>
        <end position="336"/>
    </location>
</feature>
<keyword evidence="8" id="KW-1185">Reference proteome</keyword>
<dbReference type="PANTHER" id="PTHR43025">
    <property type="entry name" value="MONOGALACTOSYLDIACYLGLYCEROL SYNTHASE"/>
    <property type="match status" value="1"/>
</dbReference>
<reference evidence="7" key="1">
    <citation type="submission" date="2021-12" db="EMBL/GenBank/DDBJ databases">
        <title>Alicyclobacillaceae gen. nov., sp. nov., isolated from chalcocite enrichment system.</title>
        <authorList>
            <person name="Jiang Z."/>
        </authorList>
    </citation>
    <scope>NUCLEOTIDE SEQUENCE</scope>
    <source>
        <strain evidence="7">MYW30-H2</strain>
    </source>
</reference>
<dbReference type="InterPro" id="IPR007235">
    <property type="entry name" value="Glyco_trans_28_C"/>
</dbReference>
<dbReference type="SUPFAM" id="SSF53756">
    <property type="entry name" value="UDP-Glycosyltransferase/glycogen phosphorylase"/>
    <property type="match status" value="1"/>
</dbReference>
<accession>A0ABY4CUM0</accession>
<sequence>MKKPNRVLILSSSYGEGHTQASIAIQSAFQTIAPDTQIRIDDFMEMTHPVLNSLTRYCYFQSIRYAPKLYGAFYKSTRSIKPDSLFQKQLNQLGSRTLKDFLQDYQPDIVIATFPTPAGVVSGLKERGVTNVPLVTVITDHAVHSQWLHSQTDLYLVGSDYVQKGMIQRGIAEDKIAVTGIPIRPNFNQTIETQEARKRLGLRQELPTLLIMGGAYGIMGDIGSLCEELFQFPKPLQIVVICGKNEKLKQQLESSLQTKQPIGKNAIHIHGFVETIHDFMAAADLILTKPGGLTVTECLAMELPMLLYRPIPGQEQQNADFLIQSNVAVLANTKMEAIDSVNTLLFRKRIVLKKMGDHTKQLKHTHAAEDIVEQIINRFEKTLKYV</sequence>
<evidence type="ECO:0000256" key="2">
    <source>
        <dbReference type="ARBA" id="ARBA00006962"/>
    </source>
</evidence>